<gene>
    <name evidence="2" type="ORF">C7S20_18605</name>
</gene>
<reference evidence="3" key="1">
    <citation type="submission" date="2018-03" db="EMBL/GenBank/DDBJ databases">
        <title>Gramella fulva sp. nov., isolated from a dry surface of tidal flat.</title>
        <authorList>
            <person name="Hwang S.H."/>
            <person name="Hwang W.M."/>
            <person name="Kang K."/>
            <person name="Ahn T.-Y."/>
        </authorList>
    </citation>
    <scope>NUCLEOTIDE SEQUENCE [LARGE SCALE GENOMIC DNA]</scope>
    <source>
        <strain evidence="3">SH35</strain>
    </source>
</reference>
<name>A0A2R3ZA07_9FLAO</name>
<feature type="region of interest" description="Disordered" evidence="1">
    <location>
        <begin position="126"/>
        <end position="148"/>
    </location>
</feature>
<keyword evidence="3" id="KW-1185">Reference proteome</keyword>
<accession>A0A2R3ZA07</accession>
<dbReference type="Proteomes" id="UP000241507">
    <property type="component" value="Chromosome"/>
</dbReference>
<dbReference type="KEGG" id="grs:C7S20_18605"/>
<dbReference type="EMBL" id="CP028136">
    <property type="protein sequence ID" value="AVR47097.1"/>
    <property type="molecule type" value="Genomic_DNA"/>
</dbReference>
<proteinExistence type="predicted"/>
<dbReference type="AlphaFoldDB" id="A0A2R3ZA07"/>
<evidence type="ECO:0000313" key="3">
    <source>
        <dbReference type="Proteomes" id="UP000241507"/>
    </source>
</evidence>
<sequence>MTFGQKKISGKYSNKFGEEIELKMDSTFVYNWKFDLASSWSKGKWSLKNDTIFLKVIPIMDTTKIVEKNKYSDSLILSSDQKASVIEKDELITNALSSSGQNRQNPPTKLIIKNERLFRLTENNKIDSKKHKHPSSSKKYQTFFIKSK</sequence>
<organism evidence="2 3">
    <name type="scientific">Christiangramia fulva</name>
    <dbReference type="NCBI Taxonomy" id="2126553"/>
    <lineage>
        <taxon>Bacteria</taxon>
        <taxon>Pseudomonadati</taxon>
        <taxon>Bacteroidota</taxon>
        <taxon>Flavobacteriia</taxon>
        <taxon>Flavobacteriales</taxon>
        <taxon>Flavobacteriaceae</taxon>
        <taxon>Christiangramia</taxon>
    </lineage>
</organism>
<evidence type="ECO:0000256" key="1">
    <source>
        <dbReference type="SAM" id="MobiDB-lite"/>
    </source>
</evidence>
<evidence type="ECO:0000313" key="2">
    <source>
        <dbReference type="EMBL" id="AVR47097.1"/>
    </source>
</evidence>
<protein>
    <submittedName>
        <fullName evidence="2">Uncharacterized protein</fullName>
    </submittedName>
</protein>